<dbReference type="AlphaFoldDB" id="A0AAD5RHD7"/>
<protein>
    <submittedName>
        <fullName evidence="1">Uncharacterized protein</fullName>
    </submittedName>
</protein>
<name>A0AAD5RHD7_9PEZI</name>
<evidence type="ECO:0000313" key="2">
    <source>
        <dbReference type="Proteomes" id="UP001201980"/>
    </source>
</evidence>
<dbReference type="Proteomes" id="UP001201980">
    <property type="component" value="Unassembled WGS sequence"/>
</dbReference>
<sequence>MTSAVFQEGDSVLKDVFLLGLPASCKVLDYRVLRKGWISAARVEVLWSSGERCFYYTKQLPALATEFLQISKTLPETHALSAGIASIHWNSVSPVDGHFGFPGQRYHKSFPLPRQWNLNWSYLFAEMLAKLWQFGSDLHASWPQAKTSFSILIGHTVHQLLGALQADGRYISNRVSFMATFQLTRWRSTLRQDIPFYSAQSDSMPITSLSWVPGSRRPKKYPGITLRSIKSTFPQVSPWRSGKTESVYTAYTSTSSGSFIILEEQIREDRFSKILLG</sequence>
<reference evidence="1" key="1">
    <citation type="submission" date="2022-07" db="EMBL/GenBank/DDBJ databases">
        <title>Draft genome sequence of Zalerion maritima ATCC 34329, a (micro)plastics degrading marine fungus.</title>
        <authorList>
            <person name="Paco A."/>
            <person name="Goncalves M.F.M."/>
            <person name="Rocha-Santos T.A.P."/>
            <person name="Alves A."/>
        </authorList>
    </citation>
    <scope>NUCLEOTIDE SEQUENCE</scope>
    <source>
        <strain evidence="1">ATCC 34329</strain>
    </source>
</reference>
<comment type="caution">
    <text evidence="1">The sequence shown here is derived from an EMBL/GenBank/DDBJ whole genome shotgun (WGS) entry which is preliminary data.</text>
</comment>
<keyword evidence="2" id="KW-1185">Reference proteome</keyword>
<accession>A0AAD5RHD7</accession>
<gene>
    <name evidence="1" type="ORF">MKZ38_008688</name>
</gene>
<organism evidence="1 2">
    <name type="scientific">Zalerion maritima</name>
    <dbReference type="NCBI Taxonomy" id="339359"/>
    <lineage>
        <taxon>Eukaryota</taxon>
        <taxon>Fungi</taxon>
        <taxon>Dikarya</taxon>
        <taxon>Ascomycota</taxon>
        <taxon>Pezizomycotina</taxon>
        <taxon>Sordariomycetes</taxon>
        <taxon>Lulworthiomycetidae</taxon>
        <taxon>Lulworthiales</taxon>
        <taxon>Lulworthiaceae</taxon>
        <taxon>Zalerion</taxon>
    </lineage>
</organism>
<dbReference type="EMBL" id="JAKWBI020000606">
    <property type="protein sequence ID" value="KAJ2893430.1"/>
    <property type="molecule type" value="Genomic_DNA"/>
</dbReference>
<proteinExistence type="predicted"/>
<evidence type="ECO:0000313" key="1">
    <source>
        <dbReference type="EMBL" id="KAJ2893430.1"/>
    </source>
</evidence>